<dbReference type="InterPro" id="IPR001647">
    <property type="entry name" value="HTH_TetR"/>
</dbReference>
<keyword evidence="5" id="KW-1185">Reference proteome</keyword>
<gene>
    <name evidence="4" type="ORF">ACFWR3_02195</name>
</gene>
<evidence type="ECO:0000313" key="5">
    <source>
        <dbReference type="Proteomes" id="UP001598300"/>
    </source>
</evidence>
<evidence type="ECO:0000256" key="2">
    <source>
        <dbReference type="PROSITE-ProRule" id="PRU00335"/>
    </source>
</evidence>
<feature type="DNA-binding region" description="H-T-H motif" evidence="2">
    <location>
        <begin position="25"/>
        <end position="44"/>
    </location>
</feature>
<dbReference type="PANTHER" id="PTHR30055">
    <property type="entry name" value="HTH-TYPE TRANSCRIPTIONAL REGULATOR RUTR"/>
    <property type="match status" value="1"/>
</dbReference>
<dbReference type="InterPro" id="IPR050109">
    <property type="entry name" value="HTH-type_TetR-like_transc_reg"/>
</dbReference>
<dbReference type="RefSeq" id="WP_176725373.1">
    <property type="nucleotide sequence ID" value="NZ_JBHUWF010000021.1"/>
</dbReference>
<protein>
    <submittedName>
        <fullName evidence="4">TetR/AcrR family transcriptional regulator</fullName>
    </submittedName>
</protein>
<dbReference type="PROSITE" id="PS50977">
    <property type="entry name" value="HTH_TETR_2"/>
    <property type="match status" value="1"/>
</dbReference>
<dbReference type="GeneID" id="97333902"/>
<reference evidence="4 5" key="1">
    <citation type="submission" date="2024-09" db="EMBL/GenBank/DDBJ databases">
        <title>The Natural Products Discovery Center: Release of the First 8490 Sequenced Strains for Exploring Actinobacteria Biosynthetic Diversity.</title>
        <authorList>
            <person name="Kalkreuter E."/>
            <person name="Kautsar S.A."/>
            <person name="Yang D."/>
            <person name="Bader C.D."/>
            <person name="Teijaro C.N."/>
            <person name="Fluegel L."/>
            <person name="Davis C.M."/>
            <person name="Simpson J.R."/>
            <person name="Lauterbach L."/>
            <person name="Steele A.D."/>
            <person name="Gui C."/>
            <person name="Meng S."/>
            <person name="Li G."/>
            <person name="Viehrig K."/>
            <person name="Ye F."/>
            <person name="Su P."/>
            <person name="Kiefer A.F."/>
            <person name="Nichols A."/>
            <person name="Cepeda A.J."/>
            <person name="Yan W."/>
            <person name="Fan B."/>
            <person name="Jiang Y."/>
            <person name="Adhikari A."/>
            <person name="Zheng C.-J."/>
            <person name="Schuster L."/>
            <person name="Cowan T.M."/>
            <person name="Smanski M.J."/>
            <person name="Chevrette M.G."/>
            <person name="De Carvalho L.P.S."/>
            <person name="Shen B."/>
        </authorList>
    </citation>
    <scope>NUCLEOTIDE SEQUENCE [LARGE SCALE GENOMIC DNA]</scope>
    <source>
        <strain evidence="4 5">NPDC058584</strain>
    </source>
</reference>
<dbReference type="Proteomes" id="UP001598300">
    <property type="component" value="Unassembled WGS sequence"/>
</dbReference>
<dbReference type="InterPro" id="IPR009057">
    <property type="entry name" value="Homeodomain-like_sf"/>
</dbReference>
<comment type="caution">
    <text evidence="4">The sequence shown here is derived from an EMBL/GenBank/DDBJ whole genome shotgun (WGS) entry which is preliminary data.</text>
</comment>
<dbReference type="Gene3D" id="1.10.357.10">
    <property type="entry name" value="Tetracycline Repressor, domain 2"/>
    <property type="match status" value="1"/>
</dbReference>
<accession>A0ABW6DQU8</accession>
<evidence type="ECO:0000313" key="4">
    <source>
        <dbReference type="EMBL" id="MFD3954877.1"/>
    </source>
</evidence>
<keyword evidence="1 2" id="KW-0238">DNA-binding</keyword>
<evidence type="ECO:0000259" key="3">
    <source>
        <dbReference type="PROSITE" id="PS50977"/>
    </source>
</evidence>
<dbReference type="EMBL" id="JBHXPM010000002">
    <property type="protein sequence ID" value="MFD3954877.1"/>
    <property type="molecule type" value="Genomic_DNA"/>
</dbReference>
<proteinExistence type="predicted"/>
<sequence>MPTAREALLDAALRALGDRPWRTVRMADVAALAGVSRQTLYNEFGTKGGLATAVLRQAADRYLTGVDRALTAPAPERPAAVARWTVRAARADPLVKGLLTGVWGEGLPRPGPGVPVPGRLLAVARDRMAAAAHPLTPARCERVLRLALSYVIVPGDCAGPRRQCAEPESWSPITPMITSEIDTSFRVETTSPRKTMP</sequence>
<dbReference type="SUPFAM" id="SSF46689">
    <property type="entry name" value="Homeodomain-like"/>
    <property type="match status" value="1"/>
</dbReference>
<organism evidence="4 5">
    <name type="scientific">Streptomyces bacillaris</name>
    <dbReference type="NCBI Taxonomy" id="68179"/>
    <lineage>
        <taxon>Bacteria</taxon>
        <taxon>Bacillati</taxon>
        <taxon>Actinomycetota</taxon>
        <taxon>Actinomycetes</taxon>
        <taxon>Kitasatosporales</taxon>
        <taxon>Streptomycetaceae</taxon>
        <taxon>Streptomyces</taxon>
    </lineage>
</organism>
<name>A0ABW6DQU8_9ACTN</name>
<dbReference type="Pfam" id="PF00440">
    <property type="entry name" value="TetR_N"/>
    <property type="match status" value="1"/>
</dbReference>
<feature type="domain" description="HTH tetR-type" evidence="3">
    <location>
        <begin position="2"/>
        <end position="62"/>
    </location>
</feature>
<dbReference type="PANTHER" id="PTHR30055:SF146">
    <property type="entry name" value="HTH-TYPE TRANSCRIPTIONAL DUAL REGULATOR CECR"/>
    <property type="match status" value="1"/>
</dbReference>
<evidence type="ECO:0000256" key="1">
    <source>
        <dbReference type="ARBA" id="ARBA00023125"/>
    </source>
</evidence>